<keyword evidence="3" id="KW-0998">Cell outer membrane</keyword>
<sequence>MNGFISALTIVRSFRSCLLAGLAVSVATVGGAETLNFPSNATLQLEELNALDSYAVPIGIWSDGVLPIENAEGKLTKQAWRIDAQALTTLQLLRPLREQLRNDRYRIIFECQTEACGGFDFRFETVALPPPEMQINIGDFRFLSARRFGDDGPEYITLFISRTAQAGYVQVIHVGSASEDTLPVSAASGPALRAAEGQGDISLRAQLDDVGRAVLADLSFETGSSRLSDIRFLSLEALADYLNEFPDRKVALVGHTDASGSLDVNIALSKRRAGAVLERLVAEYGISRAQLEAEGMGYLSPIATNLTEDGREENRRVEVIITSTVE</sequence>
<keyword evidence="7" id="KW-1185">Reference proteome</keyword>
<dbReference type="Proteomes" id="UP000238007">
    <property type="component" value="Unassembled WGS sequence"/>
</dbReference>
<feature type="domain" description="OmpA-like" evidence="5">
    <location>
        <begin position="207"/>
        <end position="325"/>
    </location>
</feature>
<dbReference type="AlphaFoldDB" id="A0A2T0VUQ8"/>
<dbReference type="CDD" id="cd07185">
    <property type="entry name" value="OmpA_C-like"/>
    <property type="match status" value="1"/>
</dbReference>
<dbReference type="Gene3D" id="3.30.1330.60">
    <property type="entry name" value="OmpA-like domain"/>
    <property type="match status" value="1"/>
</dbReference>
<dbReference type="PROSITE" id="PS51123">
    <property type="entry name" value="OMPA_2"/>
    <property type="match status" value="1"/>
</dbReference>
<dbReference type="SUPFAM" id="SSF103088">
    <property type="entry name" value="OmpA-like"/>
    <property type="match status" value="1"/>
</dbReference>
<gene>
    <name evidence="6" type="ORF">CLV80_11375</name>
</gene>
<evidence type="ECO:0000256" key="2">
    <source>
        <dbReference type="ARBA" id="ARBA00023136"/>
    </source>
</evidence>
<evidence type="ECO:0000259" key="5">
    <source>
        <dbReference type="PROSITE" id="PS51123"/>
    </source>
</evidence>
<keyword evidence="2 4" id="KW-0472">Membrane</keyword>
<comment type="caution">
    <text evidence="6">The sequence shown here is derived from an EMBL/GenBank/DDBJ whole genome shotgun (WGS) entry which is preliminary data.</text>
</comment>
<protein>
    <submittedName>
        <fullName evidence="6">OOP family OmpA-OmpF porin</fullName>
    </submittedName>
</protein>
<organism evidence="6 7">
    <name type="scientific">Yoonia maritima</name>
    <dbReference type="NCBI Taxonomy" id="1435347"/>
    <lineage>
        <taxon>Bacteria</taxon>
        <taxon>Pseudomonadati</taxon>
        <taxon>Pseudomonadota</taxon>
        <taxon>Alphaproteobacteria</taxon>
        <taxon>Rhodobacterales</taxon>
        <taxon>Paracoccaceae</taxon>
        <taxon>Yoonia</taxon>
    </lineage>
</organism>
<dbReference type="InterPro" id="IPR006665">
    <property type="entry name" value="OmpA-like"/>
</dbReference>
<evidence type="ECO:0000313" key="6">
    <source>
        <dbReference type="EMBL" id="PRY75265.1"/>
    </source>
</evidence>
<proteinExistence type="predicted"/>
<evidence type="ECO:0000256" key="1">
    <source>
        <dbReference type="ARBA" id="ARBA00004442"/>
    </source>
</evidence>
<dbReference type="PRINTS" id="PR01021">
    <property type="entry name" value="OMPADOMAIN"/>
</dbReference>
<dbReference type="InterPro" id="IPR036737">
    <property type="entry name" value="OmpA-like_sf"/>
</dbReference>
<dbReference type="RefSeq" id="WP_243394603.1">
    <property type="nucleotide sequence ID" value="NZ_PVTP01000013.1"/>
</dbReference>
<dbReference type="EMBL" id="PVTP01000013">
    <property type="protein sequence ID" value="PRY75265.1"/>
    <property type="molecule type" value="Genomic_DNA"/>
</dbReference>
<dbReference type="InterPro" id="IPR006664">
    <property type="entry name" value="OMP_bac"/>
</dbReference>
<dbReference type="GO" id="GO:0009279">
    <property type="term" value="C:cell outer membrane"/>
    <property type="evidence" value="ECO:0007669"/>
    <property type="project" value="UniProtKB-SubCell"/>
</dbReference>
<name>A0A2T0VUQ8_9RHOB</name>
<dbReference type="Pfam" id="PF00691">
    <property type="entry name" value="OmpA"/>
    <property type="match status" value="1"/>
</dbReference>
<evidence type="ECO:0000313" key="7">
    <source>
        <dbReference type="Proteomes" id="UP000238007"/>
    </source>
</evidence>
<reference evidence="6 7" key="1">
    <citation type="submission" date="2018-03" db="EMBL/GenBank/DDBJ databases">
        <title>Genomic Encyclopedia of Archaeal and Bacterial Type Strains, Phase II (KMG-II): from individual species to whole genera.</title>
        <authorList>
            <person name="Goeker M."/>
        </authorList>
    </citation>
    <scope>NUCLEOTIDE SEQUENCE [LARGE SCALE GENOMIC DNA]</scope>
    <source>
        <strain evidence="6 7">DSM 101533</strain>
    </source>
</reference>
<dbReference type="PANTHER" id="PTHR30329:SF21">
    <property type="entry name" value="LIPOPROTEIN YIAD-RELATED"/>
    <property type="match status" value="1"/>
</dbReference>
<comment type="subcellular location">
    <subcellularLocation>
        <location evidence="1">Cell outer membrane</location>
    </subcellularLocation>
</comment>
<evidence type="ECO:0000256" key="3">
    <source>
        <dbReference type="ARBA" id="ARBA00023237"/>
    </source>
</evidence>
<evidence type="ECO:0000256" key="4">
    <source>
        <dbReference type="PROSITE-ProRule" id="PRU00473"/>
    </source>
</evidence>
<dbReference type="InterPro" id="IPR050330">
    <property type="entry name" value="Bact_OuterMem_StrucFunc"/>
</dbReference>
<dbReference type="PANTHER" id="PTHR30329">
    <property type="entry name" value="STATOR ELEMENT OF FLAGELLAR MOTOR COMPLEX"/>
    <property type="match status" value="1"/>
</dbReference>
<accession>A0A2T0VUQ8</accession>